<dbReference type="EMBL" id="AGZU01000007">
    <property type="protein sequence ID" value="EKU75840.1"/>
    <property type="molecule type" value="Genomic_DNA"/>
</dbReference>
<protein>
    <submittedName>
        <fullName evidence="2">Uncharacterized protein</fullName>
    </submittedName>
</protein>
<dbReference type="RefSeq" id="WP_004208235.1">
    <property type="nucleotide sequence ID" value="NZ_JH992904.1"/>
</dbReference>
<organism evidence="2 3">
    <name type="scientific">Sphingobium yanoikuyae ATCC 51230</name>
    <dbReference type="NCBI Taxonomy" id="883163"/>
    <lineage>
        <taxon>Bacteria</taxon>
        <taxon>Pseudomonadati</taxon>
        <taxon>Pseudomonadota</taxon>
        <taxon>Alphaproteobacteria</taxon>
        <taxon>Sphingomonadales</taxon>
        <taxon>Sphingomonadaceae</taxon>
        <taxon>Sphingobium</taxon>
    </lineage>
</organism>
<sequence length="498" mass="56620">MTKFYYDDRPCGAGKSYDECLNIINNAGLYLYAVERKAAVEERAKEIREMAAEAGVNVKVATICSTGRNGYRDPDLIGLRSPSVRVRVQGLPNTYTGGHVVVVITHEALKAADLSGFHGWQLVIDERPSIWDRQSLSCRLSKGLLTQHFRLEELEVTDGETINRIVSASDATAKDFDEDTCGSPLAVLSQRIIGDRCIVATRLTSFDQLDTDRRWEWWSIWKPTALLVFERVTVLAHALTASITYRVMQANWPDIEWVNLNRKTKLRHAHRRVEVHYYAQAHQASRTLWGSPVGRRFLLAIGQDIARRVDPERLIWTCNSEERDMFMGMDDDEPLMPGRFLTPRQQGSNRWQASNEAAILYTAKPSAADISVAKLIGISPEAIIETRELDIMVQFACRTSVRVAESTETVHLYVYDEVQARHLEAYFQSTGYCDVTLELIDIPGMGIAEYERNSMPGRKAKVRTNEEIEAAKKAQREKDRLRKRRQRGAAKFELPDQK</sequence>
<dbReference type="HOGENOM" id="CLU_547355_0_0_5"/>
<feature type="region of interest" description="Disordered" evidence="1">
    <location>
        <begin position="458"/>
        <end position="498"/>
    </location>
</feature>
<gene>
    <name evidence="2" type="ORF">HMPREF9718_01192</name>
</gene>
<accession>K9DEG0</accession>
<comment type="caution">
    <text evidence="2">The sequence shown here is derived from an EMBL/GenBank/DDBJ whole genome shotgun (WGS) entry which is preliminary data.</text>
</comment>
<keyword evidence="3" id="KW-1185">Reference proteome</keyword>
<name>K9DEG0_SPHYA</name>
<dbReference type="PATRIC" id="fig|883163.3.peg.1219"/>
<dbReference type="Proteomes" id="UP000009887">
    <property type="component" value="Unassembled WGS sequence"/>
</dbReference>
<dbReference type="AlphaFoldDB" id="K9DEG0"/>
<reference evidence="2 3" key="1">
    <citation type="submission" date="2012-09" db="EMBL/GenBank/DDBJ databases">
        <title>The Genome Sequence of Sphingobium yanoikuyae ATCC 51230.</title>
        <authorList>
            <consortium name="The Broad Institute Genome Sequencing Platform"/>
            <person name="Earl A."/>
            <person name="Ward D."/>
            <person name="Feldgarden M."/>
            <person name="Gevers D."/>
            <person name="Huys G."/>
            <person name="Walker B."/>
            <person name="Young S.K."/>
            <person name="Zeng Q."/>
            <person name="Gargeya S."/>
            <person name="Fitzgerald M."/>
            <person name="Haas B."/>
            <person name="Abouelleil A."/>
            <person name="Alvarado L."/>
            <person name="Arachchi H.M."/>
            <person name="Berlin A.M."/>
            <person name="Chapman S.B."/>
            <person name="Goldberg J."/>
            <person name="Griggs A."/>
            <person name="Gujja S."/>
            <person name="Hansen M."/>
            <person name="Howarth C."/>
            <person name="Imamovic A."/>
            <person name="Larimer J."/>
            <person name="McCowen C."/>
            <person name="Montmayeur A."/>
            <person name="Murphy C."/>
            <person name="Neiman D."/>
            <person name="Pearson M."/>
            <person name="Priest M."/>
            <person name="Roberts A."/>
            <person name="Saif S."/>
            <person name="Shea T."/>
            <person name="Sisk P."/>
            <person name="Sykes S."/>
            <person name="Wortman J."/>
            <person name="Nusbaum C."/>
            <person name="Birren B."/>
        </authorList>
    </citation>
    <scope>NUCLEOTIDE SEQUENCE [LARGE SCALE GENOMIC DNA]</scope>
    <source>
        <strain evidence="2 3">ATCC 51230</strain>
    </source>
</reference>
<evidence type="ECO:0000313" key="3">
    <source>
        <dbReference type="Proteomes" id="UP000009887"/>
    </source>
</evidence>
<proteinExistence type="predicted"/>
<feature type="compositionally biased region" description="Basic and acidic residues" evidence="1">
    <location>
        <begin position="463"/>
        <end position="480"/>
    </location>
</feature>
<evidence type="ECO:0000256" key="1">
    <source>
        <dbReference type="SAM" id="MobiDB-lite"/>
    </source>
</evidence>
<evidence type="ECO:0000313" key="2">
    <source>
        <dbReference type="EMBL" id="EKU75840.1"/>
    </source>
</evidence>